<accession>A0A0L8BEW2</accession>
<dbReference type="OrthoDB" id="6917259at2"/>
<organism evidence="2 3">
    <name type="scientific">Ensifer adhaerens</name>
    <name type="common">Sinorhizobium morelense</name>
    <dbReference type="NCBI Taxonomy" id="106592"/>
    <lineage>
        <taxon>Bacteria</taxon>
        <taxon>Pseudomonadati</taxon>
        <taxon>Pseudomonadota</taxon>
        <taxon>Alphaproteobacteria</taxon>
        <taxon>Hyphomicrobiales</taxon>
        <taxon>Rhizobiaceae</taxon>
        <taxon>Sinorhizobium/Ensifer group</taxon>
        <taxon>Ensifer</taxon>
    </lineage>
</organism>
<dbReference type="Proteomes" id="UP000037425">
    <property type="component" value="Unassembled WGS sequence"/>
</dbReference>
<evidence type="ECO:0000313" key="2">
    <source>
        <dbReference type="EMBL" id="KOF13182.1"/>
    </source>
</evidence>
<dbReference type="AlphaFoldDB" id="A0A0L8BEW2"/>
<sequence length="346" mass="38045">MTIVDGPGIAIGIGVRYRDVVSDRWPAIVAPQHDELLSSWLRRLAYANGVAPRAFARVLGLDPGMRAASVDLRLPADVARLLHAHTGLSLRKLSAMPMTSSPLKPLLLPLRSDGRRGSSTWLQFCPRCLADDAQPYFRRRWRFATQVSCLIHGCGLRDRCPSCANRIAAFDQDELVPQHFCDICGFDLRRASNVAVRAPARRLDRCINDICRLEAITGSLTTSSLVQRLLDMPASAGVYPTLNLVGLSTAARIRCMERLAEQPVNWLTTEDDAVVAHRRRLILAAGGHAPLIAHIVTTLERRAQRHLPTSRPPPAAELPAVLGAYLRIREAAPASPRRNRGPVGDK</sequence>
<dbReference type="Pfam" id="PF06527">
    <property type="entry name" value="TniQ"/>
    <property type="match status" value="1"/>
</dbReference>
<evidence type="ECO:0000313" key="3">
    <source>
        <dbReference type="Proteomes" id="UP000037425"/>
    </source>
</evidence>
<feature type="domain" description="TniQ" evidence="1">
    <location>
        <begin position="28"/>
        <end position="156"/>
    </location>
</feature>
<gene>
    <name evidence="2" type="ORF">AC244_32075</name>
</gene>
<proteinExistence type="predicted"/>
<protein>
    <recommendedName>
        <fullName evidence="1">TniQ domain-containing protein</fullName>
    </recommendedName>
</protein>
<evidence type="ECO:0000259" key="1">
    <source>
        <dbReference type="Pfam" id="PF06527"/>
    </source>
</evidence>
<reference evidence="3" key="1">
    <citation type="submission" date="2015-07" db="EMBL/GenBank/DDBJ databases">
        <title>Whole genome sequence of an Ensifer adhaerens strain isolated from a cave pool in the Wind Cave National Park.</title>
        <authorList>
            <person name="Eng W.W.H."/>
            <person name="Gan H.M."/>
            <person name="Barton H.A."/>
            <person name="Savka M.A."/>
        </authorList>
    </citation>
    <scope>NUCLEOTIDE SEQUENCE [LARGE SCALE GENOMIC DNA]</scope>
    <source>
        <strain evidence="3">SD006</strain>
    </source>
</reference>
<comment type="caution">
    <text evidence="2">The sequence shown here is derived from an EMBL/GenBank/DDBJ whole genome shotgun (WGS) entry which is preliminary data.</text>
</comment>
<dbReference type="PATRIC" id="fig|106592.7.peg.5877"/>
<name>A0A0L8BEW2_ENSAD</name>
<dbReference type="RefSeq" id="WP_053252864.1">
    <property type="nucleotide sequence ID" value="NZ_LGAP01000041.1"/>
</dbReference>
<dbReference type="EMBL" id="LGAP01000041">
    <property type="protein sequence ID" value="KOF13182.1"/>
    <property type="molecule type" value="Genomic_DNA"/>
</dbReference>
<dbReference type="InterPro" id="IPR009492">
    <property type="entry name" value="TniQ"/>
</dbReference>